<gene>
    <name evidence="3" type="ORF">GE115_04445</name>
</gene>
<sequence length="393" mass="41152">MNAGAPHMNRVRVGGGSPTAHHDVAIVGAGAVGLLLGCLLARRGLDVVVLERRETPGERTRAIGIHPPGLRALDAAGVGAAVREASVPIRSGVVLCEGAVLGTMRFHGEPIRSLPQRDTEALLAARLAEVAPSALRRGIRVTGVRDRGTHAEVFVDGDAAIAAAYVVGADGIRSTVREALSIEVRARRGTGEYVMVDTVDASDDGDLARLHFEPAGVVESFPLPGGRRRWVARVRRAPAVLEPRTIATIAAARVGVDLEADAMDRPAAFTARQRLADRFAEGRIALVGDAAHEISPIGGQGMNLGWLDAVHLDRALAAALAGGASAAPHEAFDAYAAARRRAAIRAMRQAAFNMAMGAPITGMRLHARNAAVRVLAVPPMRGALAAAFTMRRL</sequence>
<accession>A0A6I2F8S0</accession>
<dbReference type="Pfam" id="PF01494">
    <property type="entry name" value="FAD_binding_3"/>
    <property type="match status" value="1"/>
</dbReference>
<dbReference type="Gene3D" id="3.30.70.2450">
    <property type="match status" value="1"/>
</dbReference>
<dbReference type="RefSeq" id="WP_153683584.1">
    <property type="nucleotide sequence ID" value="NZ_WJIF01000002.1"/>
</dbReference>
<name>A0A6I2F8S0_9MICO</name>
<dbReference type="InterPro" id="IPR050631">
    <property type="entry name" value="PheA/TfdB_FAD_monoxygenase"/>
</dbReference>
<dbReference type="GO" id="GO:0019622">
    <property type="term" value="P:3-(3-hydroxy)phenylpropionate catabolic process"/>
    <property type="evidence" value="ECO:0007669"/>
    <property type="project" value="TreeGrafter"/>
</dbReference>
<dbReference type="GO" id="GO:0071949">
    <property type="term" value="F:FAD binding"/>
    <property type="evidence" value="ECO:0007669"/>
    <property type="project" value="InterPro"/>
</dbReference>
<evidence type="ECO:0000259" key="2">
    <source>
        <dbReference type="Pfam" id="PF01494"/>
    </source>
</evidence>
<comment type="caution">
    <text evidence="3">The sequence shown here is derived from an EMBL/GenBank/DDBJ whole genome shotgun (WGS) entry which is preliminary data.</text>
</comment>
<dbReference type="Gene3D" id="3.50.50.60">
    <property type="entry name" value="FAD/NAD(P)-binding domain"/>
    <property type="match status" value="1"/>
</dbReference>
<dbReference type="PANTHER" id="PTHR43476:SF3">
    <property type="entry name" value="FAD-BINDING MONOOXYGENASE"/>
    <property type="match status" value="1"/>
</dbReference>
<dbReference type="AlphaFoldDB" id="A0A6I2F8S0"/>
<dbReference type="PANTHER" id="PTHR43476">
    <property type="entry name" value="3-(3-HYDROXY-PHENYL)PROPIONATE/3-HYDROXYCINNAMIC ACID HYDROXYLASE"/>
    <property type="match status" value="1"/>
</dbReference>
<dbReference type="EMBL" id="WJIF01000002">
    <property type="protein sequence ID" value="MRG59120.1"/>
    <property type="molecule type" value="Genomic_DNA"/>
</dbReference>
<reference evidence="3 4" key="1">
    <citation type="submission" date="2019-10" db="EMBL/GenBank/DDBJ databases">
        <authorList>
            <person name="Nie G."/>
            <person name="Ming H."/>
            <person name="Yi B."/>
        </authorList>
    </citation>
    <scope>NUCLEOTIDE SEQUENCE [LARGE SCALE GENOMIC DNA]</scope>
    <source>
        <strain evidence="3 4">CFH 90414</strain>
    </source>
</reference>
<dbReference type="GO" id="GO:0008688">
    <property type="term" value="F:3-(3-hydroxyphenyl)propionate hydroxylase activity"/>
    <property type="evidence" value="ECO:0007669"/>
    <property type="project" value="TreeGrafter"/>
</dbReference>
<keyword evidence="4" id="KW-1185">Reference proteome</keyword>
<evidence type="ECO:0000313" key="3">
    <source>
        <dbReference type="EMBL" id="MRG59120.1"/>
    </source>
</evidence>
<feature type="domain" description="FAD-binding" evidence="2">
    <location>
        <begin position="23"/>
        <end position="349"/>
    </location>
</feature>
<dbReference type="PRINTS" id="PR00420">
    <property type="entry name" value="RNGMNOXGNASE"/>
</dbReference>
<evidence type="ECO:0000313" key="4">
    <source>
        <dbReference type="Proteomes" id="UP000431080"/>
    </source>
</evidence>
<organism evidence="3 4">
    <name type="scientific">Agromyces agglutinans</name>
    <dbReference type="NCBI Taxonomy" id="2662258"/>
    <lineage>
        <taxon>Bacteria</taxon>
        <taxon>Bacillati</taxon>
        <taxon>Actinomycetota</taxon>
        <taxon>Actinomycetes</taxon>
        <taxon>Micrococcales</taxon>
        <taxon>Microbacteriaceae</taxon>
        <taxon>Agromyces</taxon>
    </lineage>
</organism>
<dbReference type="SUPFAM" id="SSF51905">
    <property type="entry name" value="FAD/NAD(P)-binding domain"/>
    <property type="match status" value="1"/>
</dbReference>
<keyword evidence="1" id="KW-0560">Oxidoreductase</keyword>
<evidence type="ECO:0000256" key="1">
    <source>
        <dbReference type="ARBA" id="ARBA00023002"/>
    </source>
</evidence>
<dbReference type="InterPro" id="IPR036188">
    <property type="entry name" value="FAD/NAD-bd_sf"/>
</dbReference>
<proteinExistence type="predicted"/>
<protein>
    <submittedName>
        <fullName evidence="3">NAD(P)-binding protein</fullName>
    </submittedName>
</protein>
<dbReference type="Proteomes" id="UP000431080">
    <property type="component" value="Unassembled WGS sequence"/>
</dbReference>
<dbReference type="InterPro" id="IPR002938">
    <property type="entry name" value="FAD-bd"/>
</dbReference>